<protein>
    <submittedName>
        <fullName evidence="3">(wild Malaysian banana) hypothetical protein</fullName>
    </submittedName>
</protein>
<dbReference type="Gene3D" id="1.20.120.670">
    <property type="entry name" value="N-acetyl-b-d-glucoasminidase"/>
    <property type="match status" value="1"/>
</dbReference>
<dbReference type="AlphaFoldDB" id="A0A8D7B4I8"/>
<feature type="domain" description="Alpha-N-acetylglucosaminidase C-terminal" evidence="2">
    <location>
        <begin position="57"/>
        <end position="92"/>
    </location>
</feature>
<evidence type="ECO:0000259" key="2">
    <source>
        <dbReference type="Pfam" id="PF12972"/>
    </source>
</evidence>
<dbReference type="EMBL" id="HG996466">
    <property type="protein sequence ID" value="CAG1860540.1"/>
    <property type="molecule type" value="Genomic_DNA"/>
</dbReference>
<dbReference type="PANTHER" id="PTHR12872:SF1">
    <property type="entry name" value="ALPHA-N-ACETYLGLUCOSAMINIDASE"/>
    <property type="match status" value="1"/>
</dbReference>
<evidence type="ECO:0000313" key="3">
    <source>
        <dbReference type="EMBL" id="CAG1860540.1"/>
    </source>
</evidence>
<organism evidence="3">
    <name type="scientific">Musa acuminata subsp. malaccensis</name>
    <name type="common">Wild banana</name>
    <name type="synonym">Musa malaccensis</name>
    <dbReference type="NCBI Taxonomy" id="214687"/>
    <lineage>
        <taxon>Eukaryota</taxon>
        <taxon>Viridiplantae</taxon>
        <taxon>Streptophyta</taxon>
        <taxon>Embryophyta</taxon>
        <taxon>Tracheophyta</taxon>
        <taxon>Spermatophyta</taxon>
        <taxon>Magnoliopsida</taxon>
        <taxon>Liliopsida</taxon>
        <taxon>Zingiberales</taxon>
        <taxon>Musaceae</taxon>
        <taxon>Musa</taxon>
    </lineage>
</organism>
<dbReference type="Pfam" id="PF05089">
    <property type="entry name" value="NAGLU"/>
    <property type="match status" value="1"/>
</dbReference>
<dbReference type="PANTHER" id="PTHR12872">
    <property type="entry name" value="ALPHA-N-ACETYLGLUCOSAMINIDASE"/>
    <property type="match status" value="1"/>
</dbReference>
<gene>
    <name evidence="3" type="ORF">GSMUA_98440.1</name>
</gene>
<feature type="domain" description="Alpha-N-acetylglucosaminidase tim-barrel" evidence="1">
    <location>
        <begin position="10"/>
        <end position="48"/>
    </location>
</feature>
<dbReference type="Gene3D" id="3.20.20.80">
    <property type="entry name" value="Glycosidases"/>
    <property type="match status" value="1"/>
</dbReference>
<dbReference type="InterPro" id="IPR007781">
    <property type="entry name" value="NAGLU"/>
</dbReference>
<dbReference type="InterPro" id="IPR024733">
    <property type="entry name" value="NAGLU_tim-barrel"/>
</dbReference>
<dbReference type="Pfam" id="PF12972">
    <property type="entry name" value="NAGLU_C"/>
    <property type="match status" value="1"/>
</dbReference>
<proteinExistence type="predicted"/>
<dbReference type="InterPro" id="IPR024732">
    <property type="entry name" value="NAGLU_C"/>
</dbReference>
<reference evidence="3" key="1">
    <citation type="submission" date="2021-03" db="EMBL/GenBank/DDBJ databases">
        <authorList>
            <consortium name="Genoscope - CEA"/>
            <person name="William W."/>
        </authorList>
    </citation>
    <scope>NUCLEOTIDE SEQUENCE</scope>
    <source>
        <strain evidence="3">Doubled-haploid Pahang</strain>
    </source>
</reference>
<sequence>MVFSMQLHLDLLKLRTSENSTMVGVGMSMEGIEQNPVVYDLMSEMAFHHKPVDVKIWVDLYATRRYGRFVPALQDAWQILYHTLYNCTDGAYVSLIFVFSIIG</sequence>
<evidence type="ECO:0000259" key="1">
    <source>
        <dbReference type="Pfam" id="PF05089"/>
    </source>
</evidence>
<name>A0A8D7B4I8_MUSAM</name>
<accession>A0A8D7B4I8</accession>